<name>A0A835Z3X0_9STRA</name>
<evidence type="ECO:0000256" key="5">
    <source>
        <dbReference type="ARBA" id="ARBA00022989"/>
    </source>
</evidence>
<accession>A0A835Z3X0</accession>
<sequence>VELLGEPLVLWQDSTKQWRAALDRCPHRWAPLSEGFVDPEQKRLTCAYHGWEFEGDGRGARIQQAEGTAEETALRSRR</sequence>
<dbReference type="Pfam" id="PF00355">
    <property type="entry name" value="Rieske"/>
    <property type="match status" value="1"/>
</dbReference>
<keyword evidence="4" id="KW-0479">Metal-binding</keyword>
<keyword evidence="3" id="KW-0001">2Fe-2S</keyword>
<evidence type="ECO:0000313" key="11">
    <source>
        <dbReference type="EMBL" id="KAG5186555.1"/>
    </source>
</evidence>
<keyword evidence="2" id="KW-0812">Transmembrane</keyword>
<dbReference type="Proteomes" id="UP000664859">
    <property type="component" value="Unassembled WGS sequence"/>
</dbReference>
<keyword evidence="7" id="KW-0408">Iron</keyword>
<keyword evidence="9" id="KW-0472">Membrane</keyword>
<dbReference type="EMBL" id="JAFCMP010000111">
    <property type="protein sequence ID" value="KAG5186555.1"/>
    <property type="molecule type" value="Genomic_DNA"/>
</dbReference>
<evidence type="ECO:0000256" key="9">
    <source>
        <dbReference type="ARBA" id="ARBA00023136"/>
    </source>
</evidence>
<comment type="caution">
    <text evidence="11">The sequence shown here is derived from an EMBL/GenBank/DDBJ whole genome shotgun (WGS) entry which is preliminary data.</text>
</comment>
<reference evidence="11" key="1">
    <citation type="submission" date="2021-02" db="EMBL/GenBank/DDBJ databases">
        <title>First Annotated Genome of the Yellow-green Alga Tribonema minus.</title>
        <authorList>
            <person name="Mahan K.M."/>
        </authorList>
    </citation>
    <scope>NUCLEOTIDE SEQUENCE</scope>
    <source>
        <strain evidence="11">UTEX B ZZ1240</strain>
    </source>
</reference>
<dbReference type="GO" id="GO:0051537">
    <property type="term" value="F:2 iron, 2 sulfur cluster binding"/>
    <property type="evidence" value="ECO:0007669"/>
    <property type="project" value="UniProtKB-KW"/>
</dbReference>
<dbReference type="OrthoDB" id="426882at2759"/>
<protein>
    <submittedName>
        <fullName evidence="11">Accelerated cell death 1</fullName>
    </submittedName>
</protein>
<keyword evidence="5" id="KW-1133">Transmembrane helix</keyword>
<dbReference type="PANTHER" id="PTHR21266">
    <property type="entry name" value="IRON-SULFUR DOMAIN CONTAINING PROTEIN"/>
    <property type="match status" value="1"/>
</dbReference>
<dbReference type="GO" id="GO:0016491">
    <property type="term" value="F:oxidoreductase activity"/>
    <property type="evidence" value="ECO:0007669"/>
    <property type="project" value="UniProtKB-KW"/>
</dbReference>
<gene>
    <name evidence="11" type="ORF">JKP88DRAFT_140513</name>
</gene>
<keyword evidence="6" id="KW-0560">Oxidoreductase</keyword>
<evidence type="ECO:0000256" key="6">
    <source>
        <dbReference type="ARBA" id="ARBA00023002"/>
    </source>
</evidence>
<proteinExistence type="predicted"/>
<evidence type="ECO:0000256" key="2">
    <source>
        <dbReference type="ARBA" id="ARBA00022692"/>
    </source>
</evidence>
<evidence type="ECO:0000256" key="3">
    <source>
        <dbReference type="ARBA" id="ARBA00022714"/>
    </source>
</evidence>
<dbReference type="GO" id="GO:0016020">
    <property type="term" value="C:membrane"/>
    <property type="evidence" value="ECO:0007669"/>
    <property type="project" value="UniProtKB-SubCell"/>
</dbReference>
<keyword evidence="8" id="KW-0411">Iron-sulfur</keyword>
<evidence type="ECO:0000256" key="8">
    <source>
        <dbReference type="ARBA" id="ARBA00023014"/>
    </source>
</evidence>
<feature type="non-terminal residue" evidence="11">
    <location>
        <position position="78"/>
    </location>
</feature>
<evidence type="ECO:0000313" key="12">
    <source>
        <dbReference type="Proteomes" id="UP000664859"/>
    </source>
</evidence>
<keyword evidence="12" id="KW-1185">Reference proteome</keyword>
<dbReference type="PANTHER" id="PTHR21266:SF32">
    <property type="entry name" value="CHOLESTEROL 7-DESATURASE NVD"/>
    <property type="match status" value="1"/>
</dbReference>
<feature type="non-terminal residue" evidence="11">
    <location>
        <position position="1"/>
    </location>
</feature>
<evidence type="ECO:0000259" key="10">
    <source>
        <dbReference type="PROSITE" id="PS51296"/>
    </source>
</evidence>
<dbReference type="SUPFAM" id="SSF50022">
    <property type="entry name" value="ISP domain"/>
    <property type="match status" value="1"/>
</dbReference>
<dbReference type="InterPro" id="IPR036922">
    <property type="entry name" value="Rieske_2Fe-2S_sf"/>
</dbReference>
<dbReference type="Gene3D" id="2.102.10.10">
    <property type="entry name" value="Rieske [2Fe-2S] iron-sulphur domain"/>
    <property type="match status" value="1"/>
</dbReference>
<evidence type="ECO:0000256" key="1">
    <source>
        <dbReference type="ARBA" id="ARBA00004370"/>
    </source>
</evidence>
<dbReference type="InterPro" id="IPR050584">
    <property type="entry name" value="Cholesterol_7-desaturase"/>
</dbReference>
<organism evidence="11 12">
    <name type="scientific">Tribonema minus</name>
    <dbReference type="NCBI Taxonomy" id="303371"/>
    <lineage>
        <taxon>Eukaryota</taxon>
        <taxon>Sar</taxon>
        <taxon>Stramenopiles</taxon>
        <taxon>Ochrophyta</taxon>
        <taxon>PX clade</taxon>
        <taxon>Xanthophyceae</taxon>
        <taxon>Tribonematales</taxon>
        <taxon>Tribonemataceae</taxon>
        <taxon>Tribonema</taxon>
    </lineage>
</organism>
<dbReference type="AlphaFoldDB" id="A0A835Z3X0"/>
<comment type="subcellular location">
    <subcellularLocation>
        <location evidence="1">Membrane</location>
    </subcellularLocation>
</comment>
<dbReference type="PROSITE" id="PS51296">
    <property type="entry name" value="RIESKE"/>
    <property type="match status" value="1"/>
</dbReference>
<evidence type="ECO:0000256" key="4">
    <source>
        <dbReference type="ARBA" id="ARBA00022723"/>
    </source>
</evidence>
<dbReference type="GO" id="GO:0005737">
    <property type="term" value="C:cytoplasm"/>
    <property type="evidence" value="ECO:0007669"/>
    <property type="project" value="TreeGrafter"/>
</dbReference>
<dbReference type="GO" id="GO:0046872">
    <property type="term" value="F:metal ion binding"/>
    <property type="evidence" value="ECO:0007669"/>
    <property type="project" value="UniProtKB-KW"/>
</dbReference>
<feature type="domain" description="Rieske" evidence="10">
    <location>
        <begin position="1"/>
        <end position="78"/>
    </location>
</feature>
<dbReference type="InterPro" id="IPR017941">
    <property type="entry name" value="Rieske_2Fe-2S"/>
</dbReference>
<evidence type="ECO:0000256" key="7">
    <source>
        <dbReference type="ARBA" id="ARBA00023004"/>
    </source>
</evidence>